<dbReference type="OrthoDB" id="1145at2"/>
<keyword evidence="2" id="KW-0285">Flavoprotein</keyword>
<accession>A0A7X1LTJ9</accession>
<evidence type="ECO:0000259" key="5">
    <source>
        <dbReference type="Pfam" id="PF07992"/>
    </source>
</evidence>
<protein>
    <submittedName>
        <fullName evidence="7">NAD(P)/FAD-dependent oxidoreductase</fullName>
    </submittedName>
</protein>
<dbReference type="InterPro" id="IPR050446">
    <property type="entry name" value="FAD-oxidoreductase/Apoptosis"/>
</dbReference>
<comment type="cofactor">
    <cofactor evidence="1">
        <name>FAD</name>
        <dbReference type="ChEBI" id="CHEBI:57692"/>
    </cofactor>
</comment>
<dbReference type="PANTHER" id="PTHR43557">
    <property type="entry name" value="APOPTOSIS-INDUCING FACTOR 1"/>
    <property type="match status" value="1"/>
</dbReference>
<dbReference type="Pfam" id="PF14759">
    <property type="entry name" value="Reductase_C"/>
    <property type="match status" value="1"/>
</dbReference>
<dbReference type="GO" id="GO:0005737">
    <property type="term" value="C:cytoplasm"/>
    <property type="evidence" value="ECO:0007669"/>
    <property type="project" value="TreeGrafter"/>
</dbReference>
<dbReference type="SUPFAM" id="SSF55424">
    <property type="entry name" value="FAD/NAD-linked reductases, dimerisation (C-terminal) domain"/>
    <property type="match status" value="1"/>
</dbReference>
<comment type="caution">
    <text evidence="7">The sequence shown here is derived from an EMBL/GenBank/DDBJ whole genome shotgun (WGS) entry which is preliminary data.</text>
</comment>
<dbReference type="PRINTS" id="PR00411">
    <property type="entry name" value="PNDRDTASEI"/>
</dbReference>
<dbReference type="Proteomes" id="UP000517694">
    <property type="component" value="Unassembled WGS sequence"/>
</dbReference>
<evidence type="ECO:0000313" key="8">
    <source>
        <dbReference type="Proteomes" id="UP000517694"/>
    </source>
</evidence>
<evidence type="ECO:0000256" key="4">
    <source>
        <dbReference type="ARBA" id="ARBA00023002"/>
    </source>
</evidence>
<feature type="domain" description="Reductase C-terminal" evidence="6">
    <location>
        <begin position="336"/>
        <end position="405"/>
    </location>
</feature>
<dbReference type="EMBL" id="JACMHY010000008">
    <property type="protein sequence ID" value="MBC2867461.1"/>
    <property type="molecule type" value="Genomic_DNA"/>
</dbReference>
<keyword evidence="4" id="KW-0560">Oxidoreductase</keyword>
<evidence type="ECO:0000313" key="7">
    <source>
        <dbReference type="EMBL" id="MBC2867461.1"/>
    </source>
</evidence>
<keyword evidence="8" id="KW-1185">Reference proteome</keyword>
<evidence type="ECO:0000259" key="6">
    <source>
        <dbReference type="Pfam" id="PF14759"/>
    </source>
</evidence>
<proteinExistence type="predicted"/>
<dbReference type="AlphaFoldDB" id="A0A7X1LTJ9"/>
<name>A0A7X1LTJ9_9ACTN</name>
<dbReference type="InterPro" id="IPR036188">
    <property type="entry name" value="FAD/NAD-bd_sf"/>
</dbReference>
<evidence type="ECO:0000256" key="3">
    <source>
        <dbReference type="ARBA" id="ARBA00022827"/>
    </source>
</evidence>
<evidence type="ECO:0000256" key="2">
    <source>
        <dbReference type="ARBA" id="ARBA00022630"/>
    </source>
</evidence>
<dbReference type="InterPro" id="IPR016156">
    <property type="entry name" value="FAD/NAD-linked_Rdtase_dimer_sf"/>
</dbReference>
<dbReference type="GO" id="GO:0016651">
    <property type="term" value="F:oxidoreductase activity, acting on NAD(P)H"/>
    <property type="evidence" value="ECO:0007669"/>
    <property type="project" value="TreeGrafter"/>
</dbReference>
<dbReference type="RefSeq" id="WP_159673766.1">
    <property type="nucleotide sequence ID" value="NZ_JACMHY010000008.1"/>
</dbReference>
<dbReference type="PANTHER" id="PTHR43557:SF2">
    <property type="entry name" value="RIESKE DOMAIN-CONTAINING PROTEIN-RELATED"/>
    <property type="match status" value="1"/>
</dbReference>
<evidence type="ECO:0000256" key="1">
    <source>
        <dbReference type="ARBA" id="ARBA00001974"/>
    </source>
</evidence>
<dbReference type="Pfam" id="PF07992">
    <property type="entry name" value="Pyr_redox_2"/>
    <property type="match status" value="1"/>
</dbReference>
<reference evidence="7 8" key="1">
    <citation type="submission" date="2020-08" db="EMBL/GenBank/DDBJ databases">
        <title>Whole-Genome Sequence of French Clinical Streptomyces mexicanus Strain Q0842.</title>
        <authorList>
            <person name="Boxberger M."/>
            <person name="La Scola B."/>
        </authorList>
    </citation>
    <scope>NUCLEOTIDE SEQUENCE [LARGE SCALE GENOMIC DNA]</scope>
    <source>
        <strain evidence="7 8">Marseille-Q0842</strain>
    </source>
</reference>
<gene>
    <name evidence="7" type="ORF">H1R13_21575</name>
</gene>
<feature type="domain" description="FAD/NAD(P)-binding" evidence="5">
    <location>
        <begin position="18"/>
        <end position="314"/>
    </location>
</feature>
<dbReference type="PRINTS" id="PR00368">
    <property type="entry name" value="FADPNR"/>
</dbReference>
<organism evidence="7 8">
    <name type="scientific">Streptomyces mexicanus</name>
    <dbReference type="NCBI Taxonomy" id="178566"/>
    <lineage>
        <taxon>Bacteria</taxon>
        <taxon>Bacillati</taxon>
        <taxon>Actinomycetota</taxon>
        <taxon>Actinomycetes</taxon>
        <taxon>Kitasatosporales</taxon>
        <taxon>Streptomycetaceae</taxon>
        <taxon>Streptomyces</taxon>
    </lineage>
</organism>
<dbReference type="Gene3D" id="3.30.390.30">
    <property type="match status" value="1"/>
</dbReference>
<dbReference type="InterPro" id="IPR028202">
    <property type="entry name" value="Reductase_C"/>
</dbReference>
<sequence>MPGRGHPGAAVSAAAPSRIAVVGASAAGLSVVEGLRREGHPGPITLIGEESHLPYDRPPLSKQLLSGEWSTDRLLLRGEPDIDALGLQLRLGTKAIALDTKAREVALADGTFVEYDALVVATGTRARRLPGTEGVPGVHVLRTLEDALALREDLASEGHLVVVGGGFVGAEAAAVARGLGCEVTLVTDTAQPMGDALGDELGAMLRTAHHEHGVRIETGVLVDQVLTDGGRASGVSLRDGRTLAADAVLVGIGAQPNTEWLTGSGVAVGNGVECDATLYAGSGVWAAGDVACWLNARTGEPWRIEHRTNAAEQGLAVARNILAGPERATPFDSVPYVWSDQYDLKIQIYGRTRGADEVRVVEGSTAERRLIALYGRNGRTCAAVGVNMVRALRGYRAQVAAAAPLLTGSAA</sequence>
<dbReference type="InterPro" id="IPR023753">
    <property type="entry name" value="FAD/NAD-binding_dom"/>
</dbReference>
<dbReference type="Gene3D" id="3.50.50.60">
    <property type="entry name" value="FAD/NAD(P)-binding domain"/>
    <property type="match status" value="2"/>
</dbReference>
<keyword evidence="3" id="KW-0274">FAD</keyword>
<dbReference type="SUPFAM" id="SSF51905">
    <property type="entry name" value="FAD/NAD(P)-binding domain"/>
    <property type="match status" value="2"/>
</dbReference>